<dbReference type="EMBL" id="CM023484">
    <property type="protein sequence ID" value="KAH6933750.1"/>
    <property type="molecule type" value="Genomic_DNA"/>
</dbReference>
<gene>
    <name evidence="1" type="ORF">HPB50_017716</name>
</gene>
<reference evidence="1" key="1">
    <citation type="submission" date="2020-05" db="EMBL/GenBank/DDBJ databases">
        <title>Large-scale comparative analyses of tick genomes elucidate their genetic diversity and vector capacities.</title>
        <authorList>
            <person name="Jia N."/>
            <person name="Wang J."/>
            <person name="Shi W."/>
            <person name="Du L."/>
            <person name="Sun Y."/>
            <person name="Zhan W."/>
            <person name="Jiang J."/>
            <person name="Wang Q."/>
            <person name="Zhang B."/>
            <person name="Ji P."/>
            <person name="Sakyi L.B."/>
            <person name="Cui X."/>
            <person name="Yuan T."/>
            <person name="Jiang B."/>
            <person name="Yang W."/>
            <person name="Lam T.T.-Y."/>
            <person name="Chang Q."/>
            <person name="Ding S."/>
            <person name="Wang X."/>
            <person name="Zhu J."/>
            <person name="Ruan X."/>
            <person name="Zhao L."/>
            <person name="Wei J."/>
            <person name="Que T."/>
            <person name="Du C."/>
            <person name="Cheng J."/>
            <person name="Dai P."/>
            <person name="Han X."/>
            <person name="Huang E."/>
            <person name="Gao Y."/>
            <person name="Liu J."/>
            <person name="Shao H."/>
            <person name="Ye R."/>
            <person name="Li L."/>
            <person name="Wei W."/>
            <person name="Wang X."/>
            <person name="Wang C."/>
            <person name="Yang T."/>
            <person name="Huo Q."/>
            <person name="Li W."/>
            <person name="Guo W."/>
            <person name="Chen H."/>
            <person name="Zhou L."/>
            <person name="Ni X."/>
            <person name="Tian J."/>
            <person name="Zhou Y."/>
            <person name="Sheng Y."/>
            <person name="Liu T."/>
            <person name="Pan Y."/>
            <person name="Xia L."/>
            <person name="Li J."/>
            <person name="Zhao F."/>
            <person name="Cao W."/>
        </authorList>
    </citation>
    <scope>NUCLEOTIDE SEQUENCE</scope>
    <source>
        <strain evidence="1">Hyas-2018</strain>
    </source>
</reference>
<keyword evidence="2" id="KW-1185">Reference proteome</keyword>
<organism evidence="1 2">
    <name type="scientific">Hyalomma asiaticum</name>
    <name type="common">Tick</name>
    <dbReference type="NCBI Taxonomy" id="266040"/>
    <lineage>
        <taxon>Eukaryota</taxon>
        <taxon>Metazoa</taxon>
        <taxon>Ecdysozoa</taxon>
        <taxon>Arthropoda</taxon>
        <taxon>Chelicerata</taxon>
        <taxon>Arachnida</taxon>
        <taxon>Acari</taxon>
        <taxon>Parasitiformes</taxon>
        <taxon>Ixodida</taxon>
        <taxon>Ixodoidea</taxon>
        <taxon>Ixodidae</taxon>
        <taxon>Hyalomminae</taxon>
        <taxon>Hyalomma</taxon>
    </lineage>
</organism>
<name>A0ACB7SGK1_HYAAI</name>
<protein>
    <submittedName>
        <fullName evidence="1">Uncharacterized protein</fullName>
    </submittedName>
</protein>
<comment type="caution">
    <text evidence="1">The sequence shown here is derived from an EMBL/GenBank/DDBJ whole genome shotgun (WGS) entry which is preliminary data.</text>
</comment>
<accession>A0ACB7SGK1</accession>
<dbReference type="Proteomes" id="UP000821845">
    <property type="component" value="Chromosome 4"/>
</dbReference>
<proteinExistence type="predicted"/>
<evidence type="ECO:0000313" key="1">
    <source>
        <dbReference type="EMBL" id="KAH6933750.1"/>
    </source>
</evidence>
<evidence type="ECO:0000313" key="2">
    <source>
        <dbReference type="Proteomes" id="UP000821845"/>
    </source>
</evidence>
<sequence>MIRYVTAALLFSLSVGQRQDFTFQDCGSKAQIQLAQIEPCDSDPCILKRGSTSKIHFSLIADQDSETAVLDARFKMFGMMMPIPGLEKDLCKNLVKCPIFKGEEYGGTMEVSIPSFAPSIRMGKTAITRTLDSQLDAPQCFAHRRGAHINGSACSKAKILSAQIEPCDSDPCVMKRGTKPKVYFTVTSDQDTQTAKLDATIDLFGLAVPIPGLETDLCKSAVKCPISKGETYTGSMEVVVPTFAPVMKTTVSLKVVGDQGVSVCAETPVLVE</sequence>